<dbReference type="InterPro" id="IPR002698">
    <property type="entry name" value="FTHF_cligase"/>
</dbReference>
<dbReference type="EC" id="6.3.3.2" evidence="5"/>
<dbReference type="STRING" id="283737.SAMN05660453_0454"/>
<evidence type="ECO:0000256" key="2">
    <source>
        <dbReference type="ARBA" id="ARBA00022741"/>
    </source>
</evidence>
<evidence type="ECO:0000313" key="6">
    <source>
        <dbReference type="EMBL" id="SFB85774.1"/>
    </source>
</evidence>
<proteinExistence type="inferred from homology"/>
<gene>
    <name evidence="6" type="ORF">SAMN05660453_0454</name>
</gene>
<dbReference type="InterPro" id="IPR037171">
    <property type="entry name" value="NagB/RpiA_transferase-like"/>
</dbReference>
<dbReference type="Gene3D" id="3.40.50.10420">
    <property type="entry name" value="NagB/RpiA/CoA transferase-like"/>
    <property type="match status" value="1"/>
</dbReference>
<name>A0A1I1EF26_9LACO</name>
<protein>
    <recommendedName>
        <fullName evidence="5">5-formyltetrahydrofolate cyclo-ligase</fullName>
        <ecNumber evidence="5">6.3.3.2</ecNumber>
    </recommendedName>
</protein>
<evidence type="ECO:0000256" key="4">
    <source>
        <dbReference type="PIRSR" id="PIRSR006806-1"/>
    </source>
</evidence>
<dbReference type="Pfam" id="PF01812">
    <property type="entry name" value="5-FTHF_cyc-lig"/>
    <property type="match status" value="1"/>
</dbReference>
<feature type="binding site" evidence="4">
    <location>
        <begin position="7"/>
        <end position="11"/>
    </location>
    <ligand>
        <name>ATP</name>
        <dbReference type="ChEBI" id="CHEBI:30616"/>
    </ligand>
</feature>
<keyword evidence="3 4" id="KW-0067">ATP-binding</keyword>
<dbReference type="SUPFAM" id="SSF100950">
    <property type="entry name" value="NagB/RpiA/CoA transferase-like"/>
    <property type="match status" value="1"/>
</dbReference>
<keyword evidence="5" id="KW-0479">Metal-binding</keyword>
<dbReference type="GO" id="GO:0005524">
    <property type="term" value="F:ATP binding"/>
    <property type="evidence" value="ECO:0007669"/>
    <property type="project" value="UniProtKB-KW"/>
</dbReference>
<evidence type="ECO:0000313" key="7">
    <source>
        <dbReference type="Proteomes" id="UP000199376"/>
    </source>
</evidence>
<dbReference type="Proteomes" id="UP000199376">
    <property type="component" value="Unassembled WGS sequence"/>
</dbReference>
<dbReference type="PANTHER" id="PTHR23407">
    <property type="entry name" value="ATPASE INHIBITOR/5-FORMYLTETRAHYDROFOLATE CYCLO-LIGASE"/>
    <property type="match status" value="1"/>
</dbReference>
<reference evidence="6 7" key="1">
    <citation type="submission" date="2016-10" db="EMBL/GenBank/DDBJ databases">
        <authorList>
            <person name="de Groot N.N."/>
        </authorList>
    </citation>
    <scope>NUCLEOTIDE SEQUENCE [LARGE SCALE GENOMIC DNA]</scope>
    <source>
        <strain evidence="6 7">DSM 19113</strain>
    </source>
</reference>
<dbReference type="GO" id="GO:0046872">
    <property type="term" value="F:metal ion binding"/>
    <property type="evidence" value="ECO:0007669"/>
    <property type="project" value="UniProtKB-KW"/>
</dbReference>
<dbReference type="PIRSF" id="PIRSF006806">
    <property type="entry name" value="FTHF_cligase"/>
    <property type="match status" value="1"/>
</dbReference>
<dbReference type="PANTHER" id="PTHR23407:SF1">
    <property type="entry name" value="5-FORMYLTETRAHYDROFOLATE CYCLO-LIGASE"/>
    <property type="match status" value="1"/>
</dbReference>
<dbReference type="NCBIfam" id="TIGR02727">
    <property type="entry name" value="MTHFS_bact"/>
    <property type="match status" value="1"/>
</dbReference>
<keyword evidence="2 4" id="KW-0547">Nucleotide-binding</keyword>
<feature type="binding site" evidence="4">
    <location>
        <position position="61"/>
    </location>
    <ligand>
        <name>substrate</name>
    </ligand>
</feature>
<evidence type="ECO:0000256" key="5">
    <source>
        <dbReference type="RuleBase" id="RU361279"/>
    </source>
</evidence>
<keyword evidence="7" id="KW-1185">Reference proteome</keyword>
<keyword evidence="6" id="KW-0436">Ligase</keyword>
<feature type="binding site" evidence="4">
    <location>
        <begin position="139"/>
        <end position="147"/>
    </location>
    <ligand>
        <name>ATP</name>
        <dbReference type="ChEBI" id="CHEBI:30616"/>
    </ligand>
</feature>
<sequence length="185" mass="20736">MTELLSKKDCRDQQKARLKALAEEHPDVKVAQEERLYRKLFSSAGWRSADTVALTKSLPFEVNTDSLIQQAWLEKKTVLVARVAEAGRLDFVQVSEKTNWSKPNRMGLVEPLDGKVMPVAAINLMIVPALAFDCDSGQRLGFGGGYYDRVLKDFTGKSAALCLAEQARCDWIKDDFDQVVQEIIN</sequence>
<comment type="cofactor">
    <cofactor evidence="5">
        <name>Mg(2+)</name>
        <dbReference type="ChEBI" id="CHEBI:18420"/>
    </cofactor>
</comment>
<keyword evidence="5" id="KW-0460">Magnesium</keyword>
<organism evidence="6 7">
    <name type="scientific">Fructobacillus durionis</name>
    <dbReference type="NCBI Taxonomy" id="283737"/>
    <lineage>
        <taxon>Bacteria</taxon>
        <taxon>Bacillati</taxon>
        <taxon>Bacillota</taxon>
        <taxon>Bacilli</taxon>
        <taxon>Lactobacillales</taxon>
        <taxon>Lactobacillaceae</taxon>
        <taxon>Fructobacillus</taxon>
    </lineage>
</organism>
<evidence type="ECO:0000256" key="3">
    <source>
        <dbReference type="ARBA" id="ARBA00022840"/>
    </source>
</evidence>
<comment type="similarity">
    <text evidence="1 5">Belongs to the 5-formyltetrahydrofolate cyclo-ligase family.</text>
</comment>
<dbReference type="InterPro" id="IPR024185">
    <property type="entry name" value="FTHF_cligase-like_sf"/>
</dbReference>
<dbReference type="EMBL" id="FOLI01000001">
    <property type="protein sequence ID" value="SFB85774.1"/>
    <property type="molecule type" value="Genomic_DNA"/>
</dbReference>
<dbReference type="GO" id="GO:0009396">
    <property type="term" value="P:folic acid-containing compound biosynthetic process"/>
    <property type="evidence" value="ECO:0007669"/>
    <property type="project" value="TreeGrafter"/>
</dbReference>
<evidence type="ECO:0000256" key="1">
    <source>
        <dbReference type="ARBA" id="ARBA00010638"/>
    </source>
</evidence>
<comment type="catalytic activity">
    <reaction evidence="5">
        <text>(6S)-5-formyl-5,6,7,8-tetrahydrofolate + ATP = (6R)-5,10-methenyltetrahydrofolate + ADP + phosphate</text>
        <dbReference type="Rhea" id="RHEA:10488"/>
        <dbReference type="ChEBI" id="CHEBI:30616"/>
        <dbReference type="ChEBI" id="CHEBI:43474"/>
        <dbReference type="ChEBI" id="CHEBI:57455"/>
        <dbReference type="ChEBI" id="CHEBI:57457"/>
        <dbReference type="ChEBI" id="CHEBI:456216"/>
        <dbReference type="EC" id="6.3.3.2"/>
    </reaction>
</comment>
<accession>A0A1I1EF26</accession>
<dbReference type="AlphaFoldDB" id="A0A1I1EF26"/>
<dbReference type="GO" id="GO:0030272">
    <property type="term" value="F:5-formyltetrahydrofolate cyclo-ligase activity"/>
    <property type="evidence" value="ECO:0007669"/>
    <property type="project" value="UniProtKB-EC"/>
</dbReference>
<dbReference type="GO" id="GO:0035999">
    <property type="term" value="P:tetrahydrofolate interconversion"/>
    <property type="evidence" value="ECO:0007669"/>
    <property type="project" value="TreeGrafter"/>
</dbReference>